<dbReference type="AlphaFoldDB" id="A0A1W6MW48"/>
<proteinExistence type="predicted"/>
<name>A0A1W6MW48_9HYPH</name>
<dbReference type="EMBL" id="CP019948">
    <property type="protein sequence ID" value="ARN81821.1"/>
    <property type="molecule type" value="Genomic_DNA"/>
</dbReference>
<dbReference type="Proteomes" id="UP000193978">
    <property type="component" value="Chromosome"/>
</dbReference>
<gene>
    <name evidence="1" type="ORF">B1812_12855</name>
</gene>
<accession>A0A1W6MW48</accession>
<dbReference type="KEGG" id="mbry:B1812_12855"/>
<keyword evidence="2" id="KW-1185">Reference proteome</keyword>
<protein>
    <submittedName>
        <fullName evidence="1">Uncharacterized protein</fullName>
    </submittedName>
</protein>
<organism evidence="1 2">
    <name type="scientific">Methylocystis bryophila</name>
    <dbReference type="NCBI Taxonomy" id="655015"/>
    <lineage>
        <taxon>Bacteria</taxon>
        <taxon>Pseudomonadati</taxon>
        <taxon>Pseudomonadota</taxon>
        <taxon>Alphaproteobacteria</taxon>
        <taxon>Hyphomicrobiales</taxon>
        <taxon>Methylocystaceae</taxon>
        <taxon>Methylocystis</taxon>
    </lineage>
</organism>
<evidence type="ECO:0000313" key="1">
    <source>
        <dbReference type="EMBL" id="ARN81821.1"/>
    </source>
</evidence>
<sequence>MVEDAIAIFRVGHDDALMASVALILFDSLFKEAAREGRCAKLARFSAMRALTIFLTSALAPLDVLYSAISSRKP</sequence>
<evidence type="ECO:0000313" key="2">
    <source>
        <dbReference type="Proteomes" id="UP000193978"/>
    </source>
</evidence>
<reference evidence="1 2" key="1">
    <citation type="submission" date="2017-02" db="EMBL/GenBank/DDBJ databases">
        <authorList>
            <person name="Peterson S.W."/>
        </authorList>
    </citation>
    <scope>NUCLEOTIDE SEQUENCE [LARGE SCALE GENOMIC DNA]</scope>
    <source>
        <strain evidence="1 2">S285</strain>
    </source>
</reference>